<reference evidence="4" key="1">
    <citation type="journal article" date="2019" name="Int. J. Syst. Evol. Microbiol.">
        <title>The Global Catalogue of Microorganisms (GCM) 10K type strain sequencing project: providing services to taxonomists for standard genome sequencing and annotation.</title>
        <authorList>
            <consortium name="The Broad Institute Genomics Platform"/>
            <consortium name="The Broad Institute Genome Sequencing Center for Infectious Disease"/>
            <person name="Wu L."/>
            <person name="Ma J."/>
        </authorList>
    </citation>
    <scope>NUCLEOTIDE SEQUENCE [LARGE SCALE GENOMIC DNA]</scope>
    <source>
        <strain evidence="4">CCUG 58412</strain>
    </source>
</reference>
<dbReference type="EMBL" id="JBHTKB010000003">
    <property type="protein sequence ID" value="MFD0914680.1"/>
    <property type="molecule type" value="Genomic_DNA"/>
</dbReference>
<keyword evidence="1" id="KW-0472">Membrane</keyword>
<keyword evidence="2" id="KW-0732">Signal</keyword>
<feature type="chain" id="PRO_5046164999" evidence="2">
    <location>
        <begin position="22"/>
        <end position="277"/>
    </location>
</feature>
<dbReference type="InterPro" id="IPR018682">
    <property type="entry name" value="DUF2167_membr"/>
</dbReference>
<feature type="transmembrane region" description="Helical" evidence="1">
    <location>
        <begin position="243"/>
        <end position="269"/>
    </location>
</feature>
<proteinExistence type="predicted"/>
<keyword evidence="1" id="KW-0812">Transmembrane</keyword>
<name>A0ABW3F8T7_9PROT</name>
<comment type="caution">
    <text evidence="3">The sequence shown here is derived from an EMBL/GenBank/DDBJ whole genome shotgun (WGS) entry which is preliminary data.</text>
</comment>
<organism evidence="3 4">
    <name type="scientific">Methylophilus luteus</name>
    <dbReference type="NCBI Taxonomy" id="640108"/>
    <lineage>
        <taxon>Bacteria</taxon>
        <taxon>Pseudomonadati</taxon>
        <taxon>Pseudomonadota</taxon>
        <taxon>Betaproteobacteria</taxon>
        <taxon>Nitrosomonadales</taxon>
        <taxon>Methylophilaceae</taxon>
        <taxon>Methylophilus</taxon>
    </lineage>
</organism>
<accession>A0ABW3F8T7</accession>
<dbReference type="RefSeq" id="WP_379058823.1">
    <property type="nucleotide sequence ID" value="NZ_JBHTKB010000003.1"/>
</dbReference>
<evidence type="ECO:0000256" key="2">
    <source>
        <dbReference type="SAM" id="SignalP"/>
    </source>
</evidence>
<keyword evidence="1" id="KW-1133">Transmembrane helix</keyword>
<evidence type="ECO:0000256" key="1">
    <source>
        <dbReference type="SAM" id="Phobius"/>
    </source>
</evidence>
<protein>
    <submittedName>
        <fullName evidence="3">DUF2167 domain-containing protein</fullName>
    </submittedName>
</protein>
<feature type="signal peptide" evidence="2">
    <location>
        <begin position="1"/>
        <end position="21"/>
    </location>
</feature>
<dbReference type="Proteomes" id="UP001597128">
    <property type="component" value="Unassembled WGS sequence"/>
</dbReference>
<sequence length="277" mass="30951">MRIINLLLAISILTAPLFAKAATENNPFANLKWQTGPSTQSIDGKGVLVIPENYLYLDQDETKKYSELNHNPSSGEESLLTNGETWEAYLNFDPIGYVKDNEKIDPDELLNQYTEAVKKGNEYRREKGWNSLDVEGWFFKPQYDKEKKLLEWAFLLKDSGTQKPVVNYYTKVLGRTGAISVTLVSTPENMGSAITDFKEKLNGFEFNQGEKYSEFKEGDKVAEYGLAALILGGAAAVASKKGFFAVLMAFLAGAWKILLIPFALALGWIKSLFSKKS</sequence>
<gene>
    <name evidence="3" type="ORF">ACFQ1Z_14055</name>
</gene>
<dbReference type="Pfam" id="PF09935">
    <property type="entry name" value="DUF2167"/>
    <property type="match status" value="1"/>
</dbReference>
<evidence type="ECO:0000313" key="3">
    <source>
        <dbReference type="EMBL" id="MFD0914680.1"/>
    </source>
</evidence>
<keyword evidence="4" id="KW-1185">Reference proteome</keyword>
<evidence type="ECO:0000313" key="4">
    <source>
        <dbReference type="Proteomes" id="UP001597128"/>
    </source>
</evidence>